<dbReference type="RefSeq" id="WP_167292824.1">
    <property type="nucleotide sequence ID" value="NZ_CP061171.1"/>
</dbReference>
<dbReference type="InterPro" id="IPR036929">
    <property type="entry name" value="DsbDN_sf"/>
</dbReference>
<keyword evidence="3" id="KW-1185">Reference proteome</keyword>
<name>A0ABX6THS1_9SPHI</name>
<dbReference type="Pfam" id="PF11412">
    <property type="entry name" value="DsbD_N"/>
    <property type="match status" value="1"/>
</dbReference>
<evidence type="ECO:0000313" key="3">
    <source>
        <dbReference type="Proteomes" id="UP000516439"/>
    </source>
</evidence>
<accession>A0ABX6THS1</accession>
<dbReference type="Proteomes" id="UP000516439">
    <property type="component" value="Chromosome"/>
</dbReference>
<proteinExistence type="predicted"/>
<dbReference type="EMBL" id="CP061171">
    <property type="protein sequence ID" value="QNR85013.1"/>
    <property type="molecule type" value="Genomic_DNA"/>
</dbReference>
<evidence type="ECO:0000259" key="1">
    <source>
        <dbReference type="Pfam" id="PF11412"/>
    </source>
</evidence>
<organism evidence="2 3">
    <name type="scientific">Pedobacter riviphilus</name>
    <dbReference type="NCBI Taxonomy" id="2766984"/>
    <lineage>
        <taxon>Bacteria</taxon>
        <taxon>Pseudomonadati</taxon>
        <taxon>Bacteroidota</taxon>
        <taxon>Sphingobacteriia</taxon>
        <taxon>Sphingobacteriales</taxon>
        <taxon>Sphingobacteriaceae</taxon>
        <taxon>Pedobacter</taxon>
    </lineage>
</organism>
<protein>
    <submittedName>
        <fullName evidence="2">Sugar transporter</fullName>
    </submittedName>
</protein>
<sequence length="149" mass="16989">MKKNLILLFICSFFTLKGFGQIYHPIKWSYAAKKTGKNEAVVFVKATLEKGWHLYSQYVEKGGPQPTKFTFEKSNTYSLIGATKEPHAIMRLEPTFMMEVGFFENAVIFQQKVKLTGKKAAVKGKVEFMVCNDKMCLPTDEVEFTVNVI</sequence>
<gene>
    <name evidence="2" type="ORF">H9N25_00430</name>
</gene>
<dbReference type="Gene3D" id="2.60.40.1250">
    <property type="entry name" value="Thiol:disulfide interchange protein DsbD, N-terminal domain"/>
    <property type="match status" value="1"/>
</dbReference>
<evidence type="ECO:0000313" key="2">
    <source>
        <dbReference type="EMBL" id="QNR85013.1"/>
    </source>
</evidence>
<keyword evidence="2" id="KW-0762">Sugar transport</keyword>
<reference evidence="2 3" key="1">
    <citation type="submission" date="2020-09" db="EMBL/GenBank/DDBJ databases">
        <title>Pedobacter sp. SW-16 isolated from soil near Yeocheon.</title>
        <authorList>
            <person name="Im H.S."/>
            <person name="Joung Y."/>
            <person name="Lee S.-S."/>
        </authorList>
    </citation>
    <scope>NUCLEOTIDE SEQUENCE [LARGE SCALE GENOMIC DNA]</scope>
    <source>
        <strain evidence="2 3">SW-16</strain>
    </source>
</reference>
<dbReference type="InterPro" id="IPR028250">
    <property type="entry name" value="DsbDN"/>
</dbReference>
<keyword evidence="2" id="KW-0813">Transport</keyword>
<feature type="domain" description="Thiol:disulfide interchange protein DsbD N-terminal" evidence="1">
    <location>
        <begin position="38"/>
        <end position="145"/>
    </location>
</feature>